<organism evidence="1 2">
    <name type="scientific">Lactobacillus delbrueckii</name>
    <dbReference type="NCBI Taxonomy" id="1584"/>
    <lineage>
        <taxon>Bacteria</taxon>
        <taxon>Bacillati</taxon>
        <taxon>Bacillota</taxon>
        <taxon>Bacilli</taxon>
        <taxon>Lactobacillales</taxon>
        <taxon>Lactobacillaceae</taxon>
        <taxon>Lactobacillus</taxon>
    </lineage>
</organism>
<name>A0A4Q7DU06_9LACO</name>
<gene>
    <name evidence="1" type="ORF">LDELB18P1_1058</name>
</gene>
<protein>
    <submittedName>
        <fullName evidence="1">Uncharacterized protein</fullName>
    </submittedName>
</protein>
<dbReference type="Proteomes" id="UP000292818">
    <property type="component" value="Unassembled WGS sequence"/>
</dbReference>
<proteinExistence type="predicted"/>
<sequence length="80" mass="9124">MALQFHLLLFSQGRLACNKEGQFIIFEKEIIKVRMQFFILLAQEEQVLGPAELLGQVLGLAFMKKQVDLRMPAHKGGLRP</sequence>
<evidence type="ECO:0000313" key="1">
    <source>
        <dbReference type="EMBL" id="RZM16370.1"/>
    </source>
</evidence>
<reference evidence="1 2" key="1">
    <citation type="submission" date="2019-01" db="EMBL/GenBank/DDBJ databases">
        <title>Colonization of the human gut by bovine bacteria present in Parmesan cheese.</title>
        <authorList>
            <person name="Lugli G.A."/>
            <person name="Milani C."/>
        </authorList>
    </citation>
    <scope>NUCLEOTIDE SEQUENCE [LARGE SCALE GENOMIC DNA]</scope>
    <source>
        <strain evidence="1 2">LDELB18P1</strain>
    </source>
</reference>
<accession>A0A4Q7DU06</accession>
<evidence type="ECO:0000313" key="2">
    <source>
        <dbReference type="Proteomes" id="UP000292818"/>
    </source>
</evidence>
<dbReference type="EMBL" id="SETJ01000045">
    <property type="protein sequence ID" value="RZM16370.1"/>
    <property type="molecule type" value="Genomic_DNA"/>
</dbReference>
<dbReference type="AlphaFoldDB" id="A0A4Q7DU06"/>
<comment type="caution">
    <text evidence="1">The sequence shown here is derived from an EMBL/GenBank/DDBJ whole genome shotgun (WGS) entry which is preliminary data.</text>
</comment>